<accession>A0A2P2NWN8</accession>
<protein>
    <submittedName>
        <fullName evidence="1">Uncharacterized protein</fullName>
    </submittedName>
</protein>
<reference evidence="1" key="1">
    <citation type="submission" date="2018-02" db="EMBL/GenBank/DDBJ databases">
        <title>Rhizophora mucronata_Transcriptome.</title>
        <authorList>
            <person name="Meera S.P."/>
            <person name="Sreeshan A."/>
            <person name="Augustine A."/>
        </authorList>
    </citation>
    <scope>NUCLEOTIDE SEQUENCE</scope>
    <source>
        <tissue evidence="1">Leaf</tissue>
    </source>
</reference>
<proteinExistence type="predicted"/>
<name>A0A2P2NWN8_RHIMU</name>
<dbReference type="EMBL" id="GGEC01066389">
    <property type="protein sequence ID" value="MBX46873.1"/>
    <property type="molecule type" value="Transcribed_RNA"/>
</dbReference>
<organism evidence="1">
    <name type="scientific">Rhizophora mucronata</name>
    <name type="common">Asiatic mangrove</name>
    <dbReference type="NCBI Taxonomy" id="61149"/>
    <lineage>
        <taxon>Eukaryota</taxon>
        <taxon>Viridiplantae</taxon>
        <taxon>Streptophyta</taxon>
        <taxon>Embryophyta</taxon>
        <taxon>Tracheophyta</taxon>
        <taxon>Spermatophyta</taxon>
        <taxon>Magnoliopsida</taxon>
        <taxon>eudicotyledons</taxon>
        <taxon>Gunneridae</taxon>
        <taxon>Pentapetalae</taxon>
        <taxon>rosids</taxon>
        <taxon>fabids</taxon>
        <taxon>Malpighiales</taxon>
        <taxon>Rhizophoraceae</taxon>
        <taxon>Rhizophora</taxon>
    </lineage>
</organism>
<dbReference type="AlphaFoldDB" id="A0A2P2NWN8"/>
<sequence>MLIVAWSIRVYGQMIVRASIVV</sequence>
<evidence type="ECO:0000313" key="1">
    <source>
        <dbReference type="EMBL" id="MBX46873.1"/>
    </source>
</evidence>